<dbReference type="EMBL" id="RBQB01000327">
    <property type="protein sequence ID" value="RMO80964.1"/>
    <property type="molecule type" value="Genomic_DNA"/>
</dbReference>
<evidence type="ECO:0000313" key="4">
    <source>
        <dbReference type="Proteomes" id="UP000279372"/>
    </source>
</evidence>
<reference evidence="3 4" key="1">
    <citation type="submission" date="2018-08" db="EMBL/GenBank/DDBJ databases">
        <title>Recombination of ecologically and evolutionarily significant loci maintains genetic cohesion in the Pseudomonas syringae species complex.</title>
        <authorList>
            <person name="Dillon M."/>
            <person name="Thakur S."/>
            <person name="Almeida R.N.D."/>
            <person name="Weir B.S."/>
            <person name="Guttman D.S."/>
        </authorList>
    </citation>
    <scope>NUCLEOTIDE SEQUENCE [LARGE SCALE GENOMIC DNA]</scope>
    <source>
        <strain evidence="3 4">ICMP 8902</strain>
    </source>
</reference>
<dbReference type="CDD" id="cd03809">
    <property type="entry name" value="GT4_MtfB-like"/>
    <property type="match status" value="2"/>
</dbReference>
<protein>
    <submittedName>
        <fullName evidence="3">Glycosyl transferase, group 1</fullName>
    </submittedName>
</protein>
<evidence type="ECO:0000256" key="1">
    <source>
        <dbReference type="ARBA" id="ARBA00022679"/>
    </source>
</evidence>
<feature type="domain" description="Glycosyl transferase family 1" evidence="2">
    <location>
        <begin position="220"/>
        <end position="379"/>
    </location>
</feature>
<dbReference type="AlphaFoldDB" id="A0A3M3YH53"/>
<dbReference type="PANTHER" id="PTHR46401:SF2">
    <property type="entry name" value="GLYCOSYLTRANSFERASE WBBK-RELATED"/>
    <property type="match status" value="1"/>
</dbReference>
<proteinExistence type="predicted"/>
<dbReference type="RefSeq" id="WP_122223949.1">
    <property type="nucleotide sequence ID" value="NZ_RBQB01000327.1"/>
</dbReference>
<feature type="domain" description="Glycosyl transferase family 1" evidence="2">
    <location>
        <begin position="656"/>
        <end position="798"/>
    </location>
</feature>
<organism evidence="3 4">
    <name type="scientific">Pseudomonas syringae pv. philadelphi</name>
    <dbReference type="NCBI Taxonomy" id="251706"/>
    <lineage>
        <taxon>Bacteria</taxon>
        <taxon>Pseudomonadati</taxon>
        <taxon>Pseudomonadota</taxon>
        <taxon>Gammaproteobacteria</taxon>
        <taxon>Pseudomonadales</taxon>
        <taxon>Pseudomonadaceae</taxon>
        <taxon>Pseudomonas</taxon>
    </lineage>
</organism>
<dbReference type="SUPFAM" id="SSF53756">
    <property type="entry name" value="UDP-Glycosyltransferase/glycogen phosphorylase"/>
    <property type="match status" value="2"/>
</dbReference>
<dbReference type="GO" id="GO:0009103">
    <property type="term" value="P:lipopolysaccharide biosynthetic process"/>
    <property type="evidence" value="ECO:0007669"/>
    <property type="project" value="TreeGrafter"/>
</dbReference>
<keyword evidence="1 3" id="KW-0808">Transferase</keyword>
<name>A0A3M3YH53_9PSED</name>
<comment type="caution">
    <text evidence="3">The sequence shown here is derived from an EMBL/GenBank/DDBJ whole genome shotgun (WGS) entry which is preliminary data.</text>
</comment>
<dbReference type="Gene3D" id="3.40.50.2000">
    <property type="entry name" value="Glycogen Phosphorylase B"/>
    <property type="match status" value="3"/>
</dbReference>
<evidence type="ECO:0000259" key="2">
    <source>
        <dbReference type="Pfam" id="PF00534"/>
    </source>
</evidence>
<sequence>MRIVIDLQGAQSESRFRGIGRYSLSLAQAMARNAGEHEIWLALNNCMAESIPDIRAAFSGLIPESRIRLFDVPSDANPTPWVARASEVVRESFLATLKPDVVLISSLFEGYWANAVTSVGAVPATHQTAVILYDLIPFMNEEVYLPTDELKDYYHRKIDWLKQADTLLAISDSSRQEAVTHLGIDRSKIANISAAIGEQFIPDEVNLTKSSALLERLGVKTEFILYAPGGFDPRKNFARLLNAYSTLPTALKARHQLVIASKLHAQQRMELLAFAEQYGVKPSELVLTGYVNDADLIALYSLAKLFVFPSTHEGFGLPVLEAMACGTAVIGSNCSSIPEVIGFDEALFDPLSVKSIAAKMIEGLEDEDFRARLLANAAQQCSKFSWDESARKALAALELRHSPVVADQLDLPDPGAALLERLVALSDNAPTDIELFQIAKSIAFDFAGADQRQLLLDVSSIVHSDAKSGIQRVVRSLLHEFLNEQPSGLTVRPIYFADGQYYYANAFASRIYAQFPETTDAIIDFAQDDIYLSLDLNMHLASQLYPLHSQMRQMGVQVSYIVYDLLLVHRPDWWVAPNAELFNDWLQKISMVASSLICISGAVADELNQWLADNTEKCAGNKPSVKSFHLGADIDNSLPSTGLPDDAWDVLARIAQKPSFLMVSTIEPRKGHAQTLAALEELWGQGKDINLVIVGKRGWLVDELVARLENHPEKGNRLFWLEGISDEYLEKIYSASTCLIAASEGEGFGLPLIEAAQYNLPMIVRDLPVFREIAGDHAFYFVGMNPVDLSMAISAWLEVHKAGMHPDSSNMLWLTWEQSARQLQAVLTLND</sequence>
<dbReference type="Pfam" id="PF00534">
    <property type="entry name" value="Glycos_transf_1"/>
    <property type="match status" value="2"/>
</dbReference>
<dbReference type="GO" id="GO:0016757">
    <property type="term" value="F:glycosyltransferase activity"/>
    <property type="evidence" value="ECO:0007669"/>
    <property type="project" value="InterPro"/>
</dbReference>
<dbReference type="Proteomes" id="UP000279372">
    <property type="component" value="Unassembled WGS sequence"/>
</dbReference>
<dbReference type="InterPro" id="IPR001296">
    <property type="entry name" value="Glyco_trans_1"/>
</dbReference>
<evidence type="ECO:0000313" key="3">
    <source>
        <dbReference type="EMBL" id="RMO80964.1"/>
    </source>
</evidence>
<gene>
    <name evidence="3" type="ORF">ALQ33_02258</name>
</gene>
<accession>A0A3M3YH53</accession>
<dbReference type="PANTHER" id="PTHR46401">
    <property type="entry name" value="GLYCOSYLTRANSFERASE WBBK-RELATED"/>
    <property type="match status" value="1"/>
</dbReference>